<organism evidence="8 9">
    <name type="scientific">Methylovorus glucosotrophus (strain SIP3-4)</name>
    <dbReference type="NCBI Taxonomy" id="582744"/>
    <lineage>
        <taxon>Bacteria</taxon>
        <taxon>Pseudomonadati</taxon>
        <taxon>Pseudomonadota</taxon>
        <taxon>Betaproteobacteria</taxon>
        <taxon>Nitrosomonadales</taxon>
        <taxon>Methylophilaceae</taxon>
        <taxon>Methylovorus</taxon>
    </lineage>
</organism>
<dbReference type="Proteomes" id="UP000002743">
    <property type="component" value="Chromosome"/>
</dbReference>
<dbReference type="InterPro" id="IPR011701">
    <property type="entry name" value="MFS"/>
</dbReference>
<keyword evidence="4 6" id="KW-1133">Transmembrane helix</keyword>
<feature type="transmembrane region" description="Helical" evidence="6">
    <location>
        <begin position="154"/>
        <end position="177"/>
    </location>
</feature>
<evidence type="ECO:0000256" key="1">
    <source>
        <dbReference type="ARBA" id="ARBA00004141"/>
    </source>
</evidence>
<comment type="subcellular location">
    <subcellularLocation>
        <location evidence="1">Membrane</location>
        <topology evidence="1">Multi-pass membrane protein</topology>
    </subcellularLocation>
</comment>
<feature type="transmembrane region" description="Helical" evidence="6">
    <location>
        <begin position="279"/>
        <end position="300"/>
    </location>
</feature>
<keyword evidence="9" id="KW-1185">Reference proteome</keyword>
<dbReference type="InterPro" id="IPR044770">
    <property type="entry name" value="MFS_spinster-like"/>
</dbReference>
<dbReference type="EMBL" id="CP001674">
    <property type="protein sequence ID" value="ACT51015.1"/>
    <property type="molecule type" value="Genomic_DNA"/>
</dbReference>
<dbReference type="AlphaFoldDB" id="C6X6M2"/>
<evidence type="ECO:0000259" key="7">
    <source>
        <dbReference type="PROSITE" id="PS50850"/>
    </source>
</evidence>
<evidence type="ECO:0000256" key="3">
    <source>
        <dbReference type="ARBA" id="ARBA00022692"/>
    </source>
</evidence>
<evidence type="ECO:0000256" key="6">
    <source>
        <dbReference type="SAM" id="Phobius"/>
    </source>
</evidence>
<feature type="transmembrane region" description="Helical" evidence="6">
    <location>
        <begin position="339"/>
        <end position="359"/>
    </location>
</feature>
<feature type="transmembrane region" description="Helical" evidence="6">
    <location>
        <begin position="183"/>
        <end position="202"/>
    </location>
</feature>
<dbReference type="RefSeq" id="WP_015830408.1">
    <property type="nucleotide sequence ID" value="NC_012969.1"/>
</dbReference>
<feature type="transmembrane region" description="Helical" evidence="6">
    <location>
        <begin position="312"/>
        <end position="333"/>
    </location>
</feature>
<reference evidence="8 9" key="2">
    <citation type="journal article" date="2011" name="J. Bacteriol.">
        <title>Genomes of three methylotrophs from a single niche uncover genetic and metabolic divergence of Methylophilaceae.</title>
        <authorList>
            <person name="Lapidus A."/>
            <person name="Clum A."/>
            <person name="Labutti K."/>
            <person name="Kaluzhnaya M.G."/>
            <person name="Lim S."/>
            <person name="Beck D.A."/>
            <person name="Glavina Del Rio T."/>
            <person name="Nolan M."/>
            <person name="Mavromatis K."/>
            <person name="Huntemann M."/>
            <person name="Lucas S."/>
            <person name="Lidstrom M.E."/>
            <person name="Ivanova N."/>
            <person name="Chistoserdova L."/>
        </authorList>
    </citation>
    <scope>NUCLEOTIDE SEQUENCE [LARGE SCALE GENOMIC DNA]</scope>
    <source>
        <strain evidence="8 9">SIP3-4</strain>
    </source>
</reference>
<evidence type="ECO:0000256" key="5">
    <source>
        <dbReference type="ARBA" id="ARBA00023136"/>
    </source>
</evidence>
<feature type="transmembrane region" description="Helical" evidence="6">
    <location>
        <begin position="31"/>
        <end position="56"/>
    </location>
</feature>
<dbReference type="GO" id="GO:0022857">
    <property type="term" value="F:transmembrane transporter activity"/>
    <property type="evidence" value="ECO:0007669"/>
    <property type="project" value="InterPro"/>
</dbReference>
<gene>
    <name evidence="8" type="ordered locus">Msip34_1770</name>
</gene>
<dbReference type="PANTHER" id="PTHR23505:SF79">
    <property type="entry name" value="PROTEIN SPINSTER"/>
    <property type="match status" value="1"/>
</dbReference>
<keyword evidence="2" id="KW-0813">Transport</keyword>
<reference evidence="9" key="1">
    <citation type="submission" date="2009-07" db="EMBL/GenBank/DDBJ databases">
        <title>Complete sequence of chromosome of Methylovorus sp. SIP3-4.</title>
        <authorList>
            <person name="Lucas S."/>
            <person name="Copeland A."/>
            <person name="Lapidus A."/>
            <person name="Glavina del Rio T."/>
            <person name="Tice H."/>
            <person name="Bruce D."/>
            <person name="Goodwin L."/>
            <person name="Pitluck S."/>
            <person name="Clum A."/>
            <person name="Larimer F."/>
            <person name="Land M."/>
            <person name="Hauser L."/>
            <person name="Kyrpides N."/>
            <person name="Mikhailova N."/>
            <person name="Kayluzhnaya M."/>
            <person name="Chistoserdova L."/>
        </authorList>
    </citation>
    <scope>NUCLEOTIDE SEQUENCE [LARGE SCALE GENOMIC DNA]</scope>
    <source>
        <strain evidence="9">SIP3-4</strain>
    </source>
</reference>
<keyword evidence="5 6" id="KW-0472">Membrane</keyword>
<dbReference type="STRING" id="582744.Msip34_1770"/>
<evidence type="ECO:0000256" key="4">
    <source>
        <dbReference type="ARBA" id="ARBA00022989"/>
    </source>
</evidence>
<dbReference type="OrthoDB" id="9812221at2"/>
<dbReference type="InterPro" id="IPR020846">
    <property type="entry name" value="MFS_dom"/>
</dbReference>
<accession>C6X6M2</accession>
<keyword evidence="3 6" id="KW-0812">Transmembrane</keyword>
<dbReference type="InterPro" id="IPR036259">
    <property type="entry name" value="MFS_trans_sf"/>
</dbReference>
<protein>
    <submittedName>
        <fullName evidence="8">Major facilitator superfamily MFS_1</fullName>
    </submittedName>
</protein>
<dbReference type="GO" id="GO:0016020">
    <property type="term" value="C:membrane"/>
    <property type="evidence" value="ECO:0007669"/>
    <property type="project" value="UniProtKB-SubCell"/>
</dbReference>
<dbReference type="SUPFAM" id="SSF103473">
    <property type="entry name" value="MFS general substrate transporter"/>
    <property type="match status" value="1"/>
</dbReference>
<evidence type="ECO:0000256" key="2">
    <source>
        <dbReference type="ARBA" id="ARBA00022448"/>
    </source>
</evidence>
<sequence length="443" mass="47382">MSTPTLESAKITSGAAHSNTYLFGKAGTLGVFSLLCLLMVFDFADRLIIAGLLPYIKAEWGLSDAQSGLLSSLLTLGMVLFAFPVSIVIDRWSRIKTASLMGIFWGLASASGAFAHNFTQLAASRALVGAGEAAYAPASYAWITAAFPRRRLQLALGVFSASQPIGMALGIALGGFIAAHYGWRHALGLLAIPGILVAIALYRCRDYRNPPPPGVDENTPQTLSHWQVIRQNWKAIIRTPSLLLAYLSGAMATLQWVPIVFFLPTYLNRIHGISLQQASLMTSGLLIIGVIAIPLGGWIMDRLTQRHRNAKIYFSATAFAAAAALYALAFSTGHDYQQQYLLILLASFAGSISGSGPLSMTQELAHPSGRALSGTTSVMTLHLLGSVPGPFLAGLISDHYGLGQALFILPLVSGTLAVILLVAALRFYARDLEKVVHYRPQAA</sequence>
<feature type="transmembrane region" description="Helical" evidence="6">
    <location>
        <begin position="371"/>
        <end position="393"/>
    </location>
</feature>
<dbReference type="Gene3D" id="1.20.1250.20">
    <property type="entry name" value="MFS general substrate transporter like domains"/>
    <property type="match status" value="2"/>
</dbReference>
<proteinExistence type="predicted"/>
<dbReference type="KEGG" id="mei:Msip34_1770"/>
<feature type="domain" description="Major facilitator superfamily (MFS) profile" evidence="7">
    <location>
        <begin position="31"/>
        <end position="432"/>
    </location>
</feature>
<dbReference type="PROSITE" id="PS50850">
    <property type="entry name" value="MFS"/>
    <property type="match status" value="1"/>
</dbReference>
<dbReference type="PANTHER" id="PTHR23505">
    <property type="entry name" value="SPINSTER"/>
    <property type="match status" value="1"/>
</dbReference>
<feature type="transmembrane region" description="Helical" evidence="6">
    <location>
        <begin position="405"/>
        <end position="429"/>
    </location>
</feature>
<evidence type="ECO:0000313" key="9">
    <source>
        <dbReference type="Proteomes" id="UP000002743"/>
    </source>
</evidence>
<feature type="transmembrane region" description="Helical" evidence="6">
    <location>
        <begin position="68"/>
        <end position="89"/>
    </location>
</feature>
<feature type="transmembrane region" description="Helical" evidence="6">
    <location>
        <begin position="243"/>
        <end position="267"/>
    </location>
</feature>
<dbReference type="eggNOG" id="COG2814">
    <property type="taxonomic scope" value="Bacteria"/>
</dbReference>
<name>C6X6M2_METGS</name>
<evidence type="ECO:0000313" key="8">
    <source>
        <dbReference type="EMBL" id="ACT51015.1"/>
    </source>
</evidence>
<dbReference type="HOGENOM" id="CLU_001265_5_12_4"/>
<dbReference type="Pfam" id="PF07690">
    <property type="entry name" value="MFS_1"/>
    <property type="match status" value="1"/>
</dbReference>